<feature type="domain" description="Peptidase U32 collagenase" evidence="1">
    <location>
        <begin position="309"/>
        <end position="412"/>
    </location>
</feature>
<dbReference type="AlphaFoldDB" id="A0A7I8D401"/>
<protein>
    <recommendedName>
        <fullName evidence="1">Peptidase U32 collagenase domain-containing protein</fullName>
    </recommendedName>
</protein>
<reference evidence="3" key="1">
    <citation type="submission" date="2020-07" db="EMBL/GenBank/DDBJ databases">
        <title>Complete genome sequencing of Clostridia bacterium strain 12CBH8.</title>
        <authorList>
            <person name="Sakamoto M."/>
            <person name="Murakami T."/>
            <person name="Mori H."/>
        </authorList>
    </citation>
    <scope>NUCLEOTIDE SEQUENCE [LARGE SCALE GENOMIC DNA]</scope>
    <source>
        <strain evidence="3">12CBH8</strain>
    </source>
</reference>
<accession>A0A7I8D401</accession>
<keyword evidence="3" id="KW-1185">Reference proteome</keyword>
<proteinExistence type="predicted"/>
<dbReference type="PROSITE" id="PS01276">
    <property type="entry name" value="PEPTIDASE_U32"/>
    <property type="match status" value="1"/>
</dbReference>
<dbReference type="Pfam" id="PF12392">
    <property type="entry name" value="DUF3656"/>
    <property type="match status" value="1"/>
</dbReference>
<sequence length="684" mass="74650">MSLEILAPAGGPEAVKAAVRAGADAVYLGYSSFSARASATNFDEQTLTEAVHYCHQRGVKVHLALNTIVRDEELDGALEAARLACDLSIDAVIVQDMGLCRLLKQAAPGLSLHASTQLSVHTLAGVQWMAKAGFDRVVLARELSREEIASIARKSPIEVEVFVHGALCASVSGQCYMSAFLGGRSGNRGRCAQPCRLPFQASDRCRNALSLKDYSIIDHLRELHAMGVASAKIEGRMKRPEYVAAAVSACRASLDEGKVPPDLMEHLKGVFSRSGFTDGYYTGRRGRNMVGIRQKEDVTAAQRALPVLQKLVAAERPAVPLHFRLTVKEGHPSCLTAWDEEQYQATAEGPQPQLAQSRALDRQSCEKQLKKTGGTPFFVREMDIRLGEGLNLPLSSLNALRRQALERLLQLRGERNPIPFVWPGRAGKPAPSEPKKGSPALYVRFGSLDQIPEGFEAQMVFLPLTASKGELTALSARFPGAGVEVPRAMFGREEAVRRRLQEAWRCGCCHALVHTWDGVRLACEEGFTLHGGFGLATANREALQEIKEAGFASAALWLELSLQQASRLTGILPVGYYAYGRLPLMLMRNCPAADNCKKCDGRQSLTDRKGTVFPVRCAGGAGEVLNSVPLCLADRTDGLSRLDLMHLHFTEETREEVEHVLRLFREGIPPSFSFTRGLSQKGVL</sequence>
<dbReference type="Pfam" id="PF01136">
    <property type="entry name" value="Peptidase_U32"/>
    <property type="match status" value="1"/>
</dbReference>
<dbReference type="InterPro" id="IPR020988">
    <property type="entry name" value="Pept_U32_collagenase"/>
</dbReference>
<dbReference type="PANTHER" id="PTHR30217">
    <property type="entry name" value="PEPTIDASE U32 FAMILY"/>
    <property type="match status" value="1"/>
</dbReference>
<dbReference type="InterPro" id="IPR001539">
    <property type="entry name" value="Peptidase_U32"/>
</dbReference>
<dbReference type="RefSeq" id="WP_215533306.1">
    <property type="nucleotide sequence ID" value="NZ_AP023321.1"/>
</dbReference>
<dbReference type="Proteomes" id="UP000593890">
    <property type="component" value="Chromosome"/>
</dbReference>
<gene>
    <name evidence="2" type="ORF">C12CBH8_00230</name>
</gene>
<dbReference type="KEGG" id="sman:C12CBH8_00230"/>
<evidence type="ECO:0000313" key="3">
    <source>
        <dbReference type="Proteomes" id="UP000593890"/>
    </source>
</evidence>
<dbReference type="InterPro" id="IPR011060">
    <property type="entry name" value="RibuloseP-bd_barrel"/>
</dbReference>
<evidence type="ECO:0000259" key="1">
    <source>
        <dbReference type="Pfam" id="PF12392"/>
    </source>
</evidence>
<evidence type="ECO:0000313" key="2">
    <source>
        <dbReference type="EMBL" id="BCI59384.1"/>
    </source>
</evidence>
<dbReference type="InterPro" id="IPR051454">
    <property type="entry name" value="RNA/ubiquinone_mod_enzymes"/>
</dbReference>
<dbReference type="SUPFAM" id="SSF51366">
    <property type="entry name" value="Ribulose-phoshate binding barrel"/>
    <property type="match status" value="1"/>
</dbReference>
<dbReference type="EMBL" id="AP023321">
    <property type="protein sequence ID" value="BCI59384.1"/>
    <property type="molecule type" value="Genomic_DNA"/>
</dbReference>
<dbReference type="PANTHER" id="PTHR30217:SF10">
    <property type="entry name" value="23S RRNA 5-HYDROXYCYTIDINE C2501 SYNTHASE"/>
    <property type="match status" value="1"/>
</dbReference>
<name>A0A7I8D401_9FIRM</name>
<organism evidence="2 3">
    <name type="scientific">Solibaculum mannosilyticum</name>
    <dbReference type="NCBI Taxonomy" id="2780922"/>
    <lineage>
        <taxon>Bacteria</taxon>
        <taxon>Bacillati</taxon>
        <taxon>Bacillota</taxon>
        <taxon>Clostridia</taxon>
        <taxon>Eubacteriales</taxon>
        <taxon>Oscillospiraceae</taxon>
        <taxon>Solibaculum</taxon>
    </lineage>
</organism>